<dbReference type="InterPro" id="IPR036640">
    <property type="entry name" value="ABC1_TM_sf"/>
</dbReference>
<dbReference type="InterPro" id="IPR011527">
    <property type="entry name" value="ABC1_TM_dom"/>
</dbReference>
<dbReference type="PROSITE" id="PS50893">
    <property type="entry name" value="ABC_TRANSPORTER_2"/>
    <property type="match status" value="1"/>
</dbReference>
<keyword evidence="5" id="KW-0547">Nucleotide-binding</keyword>
<dbReference type="InterPro" id="IPR017871">
    <property type="entry name" value="ABC_transporter-like_CS"/>
</dbReference>
<evidence type="ECO:0000313" key="14">
    <source>
        <dbReference type="Proteomes" id="UP000677537"/>
    </source>
</evidence>
<feature type="transmembrane region" description="Helical" evidence="10">
    <location>
        <begin position="536"/>
        <end position="556"/>
    </location>
</feature>
<feature type="transmembrane region" description="Helical" evidence="10">
    <location>
        <begin position="562"/>
        <end position="582"/>
    </location>
</feature>
<evidence type="ECO:0000256" key="10">
    <source>
        <dbReference type="SAM" id="Phobius"/>
    </source>
</evidence>
<keyword evidence="8 10" id="KW-0472">Membrane</keyword>
<name>A0A940S591_9PROT</name>
<dbReference type="GO" id="GO:0016887">
    <property type="term" value="F:ATP hydrolysis activity"/>
    <property type="evidence" value="ECO:0007669"/>
    <property type="project" value="InterPro"/>
</dbReference>
<feature type="transmembrane region" description="Helical" evidence="10">
    <location>
        <begin position="424"/>
        <end position="447"/>
    </location>
</feature>
<keyword evidence="14" id="KW-1185">Reference proteome</keyword>
<keyword evidence="2" id="KW-0813">Transport</keyword>
<evidence type="ECO:0000313" key="13">
    <source>
        <dbReference type="EMBL" id="MBP0494156.1"/>
    </source>
</evidence>
<dbReference type="PROSITE" id="PS00211">
    <property type="entry name" value="ABC_TRANSPORTER_1"/>
    <property type="match status" value="1"/>
</dbReference>
<dbReference type="SUPFAM" id="SSF52540">
    <property type="entry name" value="P-loop containing nucleoside triphosphate hydrolases"/>
    <property type="match status" value="1"/>
</dbReference>
<gene>
    <name evidence="13" type="ORF">J5Y10_15325</name>
</gene>
<dbReference type="GO" id="GO:0005886">
    <property type="term" value="C:plasma membrane"/>
    <property type="evidence" value="ECO:0007669"/>
    <property type="project" value="UniProtKB-SubCell"/>
</dbReference>
<dbReference type="InterPro" id="IPR039421">
    <property type="entry name" value="Type_1_exporter"/>
</dbReference>
<dbReference type="PANTHER" id="PTHR24221">
    <property type="entry name" value="ATP-BINDING CASSETTE SUB-FAMILY B"/>
    <property type="match status" value="1"/>
</dbReference>
<feature type="transmembrane region" description="Helical" evidence="10">
    <location>
        <begin position="647"/>
        <end position="667"/>
    </location>
</feature>
<dbReference type="Pfam" id="PF00664">
    <property type="entry name" value="ABC_membrane"/>
    <property type="match status" value="1"/>
</dbReference>
<proteinExistence type="predicted"/>
<dbReference type="InterPro" id="IPR027417">
    <property type="entry name" value="P-loop_NTPase"/>
</dbReference>
<keyword evidence="4 10" id="KW-0812">Transmembrane</keyword>
<evidence type="ECO:0000256" key="1">
    <source>
        <dbReference type="ARBA" id="ARBA00004651"/>
    </source>
</evidence>
<reference evidence="13" key="1">
    <citation type="submission" date="2021-03" db="EMBL/GenBank/DDBJ databases">
        <authorList>
            <person name="So Y."/>
        </authorList>
    </citation>
    <scope>NUCLEOTIDE SEQUENCE</scope>
    <source>
        <strain evidence="13">SG15</strain>
    </source>
</reference>
<dbReference type="GO" id="GO:0005524">
    <property type="term" value="F:ATP binding"/>
    <property type="evidence" value="ECO:0007669"/>
    <property type="project" value="UniProtKB-KW"/>
</dbReference>
<feature type="domain" description="ABC transporter" evidence="11">
    <location>
        <begin position="740"/>
        <end position="972"/>
    </location>
</feature>
<sequence length="991" mass="103008">MPDDIAPPPPALQDAAAPGLSPRPRPIPLAIPLPAHAPLRLDDPAARWIVAAGTVTLFATAAPQPPATEGPRRYVGTLRAGEMLCGVGTAMTGATLLAIGGADTRLLPLPERKDEDATARLAVAVEGWGRALASGLARPMSPRPRTDIAVSGGTGTLYPPAGAVVAARGAPAWARIGGGGWLLLGLEPVEGLIPLPAEAWLVAGGGSLQPILAETALADPDWEDGLAALNAAFLDALPAALALSAADELNRRHLREEREAEAEAEGRASFAAILGNPVERPEPANADPLMPVFRAVAAGLGLRARRLVRVRSTDVDATSTLEELARASGLRLRPAYLEGRWWEEDHGPLFTARADGATVGLLPEGRGYRIVTPEHPGGARLDAAMAKALSREAQAPILPLPRKVLGLLDLVGAGMRRTGGDVTAIFATMLIGAALGQAVPLATGVAFTLLIPGGHLPELAQLGLAMVVVAAVAWATRLGGEIARQRIEARAAPALHAAIWDRVVRLPLSILNRQTVGETAGRAASAISLAGQLRGFLFAAVSAVSIILSASVVMLVSQPLAAAIGLSLLAVQIAAANLAGWLQARAYATGEALSGLADAMVFQIVSGLVKLRLAGAEHRAAGVWAARFAGMRARLAASRRIGNGYDAFAAGFAVLSTAAAFLVIAGLQKVEPGQAPPSLSSVMTFLSAYGLMAGSGTQLARAVFSLWLMAPSYRFAKPLLESLPEAEEGRVDPGRLSGALELSNLAFRYGPSDPWIFAGLSLRVEPGEFIAIVGRSGAGKSTLVRLLLGLEQPASGAIFMDGHDLRALDLGVLRQQVATVLQAGRVPPGSVRDAVRGLTPASDAAVWAALDAAALGADIRAMPMGLETVLTDASRVLSGGQAQRLLLARALLQKPAVMILDEATSALDNVTQRATMRAIRTVSATRIVIAHRLSTIRHADRIVVLDNGRIAETGSFDELIRRKNGLFARQFAEEARWQASTRRAGSGAALS</sequence>
<feature type="region of interest" description="Disordered" evidence="9">
    <location>
        <begin position="1"/>
        <end position="23"/>
    </location>
</feature>
<evidence type="ECO:0000259" key="11">
    <source>
        <dbReference type="PROSITE" id="PS50893"/>
    </source>
</evidence>
<evidence type="ECO:0000256" key="7">
    <source>
        <dbReference type="ARBA" id="ARBA00022989"/>
    </source>
</evidence>
<dbReference type="EMBL" id="JAGIZA010000009">
    <property type="protein sequence ID" value="MBP0494156.1"/>
    <property type="molecule type" value="Genomic_DNA"/>
</dbReference>
<dbReference type="RefSeq" id="WP_209374910.1">
    <property type="nucleotide sequence ID" value="NZ_JAGIZA010000009.1"/>
</dbReference>
<evidence type="ECO:0000256" key="4">
    <source>
        <dbReference type="ARBA" id="ARBA00022692"/>
    </source>
</evidence>
<dbReference type="GO" id="GO:0034040">
    <property type="term" value="F:ATPase-coupled lipid transmembrane transporter activity"/>
    <property type="evidence" value="ECO:0007669"/>
    <property type="project" value="TreeGrafter"/>
</dbReference>
<dbReference type="InterPro" id="IPR003439">
    <property type="entry name" value="ABC_transporter-like_ATP-bd"/>
</dbReference>
<dbReference type="Pfam" id="PF00005">
    <property type="entry name" value="ABC_tran"/>
    <property type="match status" value="1"/>
</dbReference>
<evidence type="ECO:0000256" key="5">
    <source>
        <dbReference type="ARBA" id="ARBA00022741"/>
    </source>
</evidence>
<comment type="subcellular location">
    <subcellularLocation>
        <location evidence="1">Cell membrane</location>
        <topology evidence="1">Multi-pass membrane protein</topology>
    </subcellularLocation>
</comment>
<dbReference type="AlphaFoldDB" id="A0A940S591"/>
<dbReference type="SUPFAM" id="SSF90123">
    <property type="entry name" value="ABC transporter transmembrane region"/>
    <property type="match status" value="1"/>
</dbReference>
<comment type="caution">
    <text evidence="13">The sequence shown here is derived from an EMBL/GenBank/DDBJ whole genome shotgun (WGS) entry which is preliminary data.</text>
</comment>
<keyword evidence="6 13" id="KW-0067">ATP-binding</keyword>
<evidence type="ECO:0000256" key="9">
    <source>
        <dbReference type="SAM" id="MobiDB-lite"/>
    </source>
</evidence>
<organism evidence="13 14">
    <name type="scientific">Roseomonas indoligenes</name>
    <dbReference type="NCBI Taxonomy" id="2820811"/>
    <lineage>
        <taxon>Bacteria</taxon>
        <taxon>Pseudomonadati</taxon>
        <taxon>Pseudomonadota</taxon>
        <taxon>Alphaproteobacteria</taxon>
        <taxon>Acetobacterales</taxon>
        <taxon>Roseomonadaceae</taxon>
        <taxon>Roseomonas</taxon>
    </lineage>
</organism>
<accession>A0A940S591</accession>
<feature type="domain" description="ABC transmembrane type-1" evidence="12">
    <location>
        <begin position="424"/>
        <end position="701"/>
    </location>
</feature>
<dbReference type="Proteomes" id="UP000677537">
    <property type="component" value="Unassembled WGS sequence"/>
</dbReference>
<evidence type="ECO:0000256" key="8">
    <source>
        <dbReference type="ARBA" id="ARBA00023136"/>
    </source>
</evidence>
<dbReference type="GO" id="GO:0140359">
    <property type="term" value="F:ABC-type transporter activity"/>
    <property type="evidence" value="ECO:0007669"/>
    <property type="project" value="InterPro"/>
</dbReference>
<feature type="transmembrane region" description="Helical" evidence="10">
    <location>
        <begin position="459"/>
        <end position="476"/>
    </location>
</feature>
<feature type="compositionally biased region" description="Pro residues" evidence="9">
    <location>
        <begin position="1"/>
        <end position="11"/>
    </location>
</feature>
<dbReference type="Gene3D" id="3.40.50.300">
    <property type="entry name" value="P-loop containing nucleotide triphosphate hydrolases"/>
    <property type="match status" value="1"/>
</dbReference>
<evidence type="ECO:0000256" key="2">
    <source>
        <dbReference type="ARBA" id="ARBA00022448"/>
    </source>
</evidence>
<evidence type="ECO:0000256" key="3">
    <source>
        <dbReference type="ARBA" id="ARBA00022475"/>
    </source>
</evidence>
<evidence type="ECO:0000256" key="6">
    <source>
        <dbReference type="ARBA" id="ARBA00022840"/>
    </source>
</evidence>
<evidence type="ECO:0000259" key="12">
    <source>
        <dbReference type="PROSITE" id="PS50929"/>
    </source>
</evidence>
<keyword evidence="7 10" id="KW-1133">Transmembrane helix</keyword>
<protein>
    <submittedName>
        <fullName evidence="13">ATP-binding cassette domain-containing protein</fullName>
    </submittedName>
</protein>
<dbReference type="PROSITE" id="PS50929">
    <property type="entry name" value="ABC_TM1F"/>
    <property type="match status" value="1"/>
</dbReference>
<dbReference type="InterPro" id="IPR003593">
    <property type="entry name" value="AAA+_ATPase"/>
</dbReference>
<dbReference type="Gene3D" id="1.20.1560.10">
    <property type="entry name" value="ABC transporter type 1, transmembrane domain"/>
    <property type="match status" value="1"/>
</dbReference>
<dbReference type="FunFam" id="3.40.50.300:FF:000299">
    <property type="entry name" value="ABC transporter ATP-binding protein/permease"/>
    <property type="match status" value="1"/>
</dbReference>
<keyword evidence="3" id="KW-1003">Cell membrane</keyword>
<dbReference type="SMART" id="SM00382">
    <property type="entry name" value="AAA"/>
    <property type="match status" value="1"/>
</dbReference>
<dbReference type="PANTHER" id="PTHR24221:SF654">
    <property type="entry name" value="ATP-BINDING CASSETTE SUB-FAMILY B MEMBER 6"/>
    <property type="match status" value="1"/>
</dbReference>